<comment type="catalytic activity">
    <reaction evidence="10">
        <text>5-aminomethyl-2-thiouridine(34) in tRNA + S-adenosyl-L-methionine = 5-methylaminomethyl-2-thiouridine(34) in tRNA + S-adenosyl-L-homocysteine + H(+)</text>
        <dbReference type="Rhea" id="RHEA:19569"/>
        <dbReference type="Rhea" id="RHEA-COMP:10195"/>
        <dbReference type="Rhea" id="RHEA-COMP:10197"/>
        <dbReference type="ChEBI" id="CHEBI:15378"/>
        <dbReference type="ChEBI" id="CHEBI:57856"/>
        <dbReference type="ChEBI" id="CHEBI:59789"/>
        <dbReference type="ChEBI" id="CHEBI:74454"/>
        <dbReference type="ChEBI" id="CHEBI:74455"/>
        <dbReference type="EC" id="2.1.1.61"/>
    </reaction>
</comment>
<dbReference type="EMBL" id="CP048711">
    <property type="protein sequence ID" value="QIB64171.1"/>
    <property type="molecule type" value="Genomic_DNA"/>
</dbReference>
<keyword evidence="2 10" id="KW-0489">Methyltransferase</keyword>
<dbReference type="GO" id="GO:0016645">
    <property type="term" value="F:oxidoreductase activity, acting on the CH-NH group of donors"/>
    <property type="evidence" value="ECO:0007669"/>
    <property type="project" value="InterPro"/>
</dbReference>
<keyword evidence="9 10" id="KW-0511">Multifunctional enzyme</keyword>
<keyword evidence="7 10" id="KW-0274">FAD</keyword>
<keyword evidence="6 10" id="KW-0819">tRNA processing</keyword>
<evidence type="ECO:0000256" key="6">
    <source>
        <dbReference type="ARBA" id="ARBA00022694"/>
    </source>
</evidence>
<dbReference type="KEGG" id="kim:G3T16_00830"/>
<dbReference type="RefSeq" id="WP_163493421.1">
    <property type="nucleotide sequence ID" value="NZ_CP048711.1"/>
</dbReference>
<dbReference type="GO" id="GO:0005737">
    <property type="term" value="C:cytoplasm"/>
    <property type="evidence" value="ECO:0007669"/>
    <property type="project" value="UniProtKB-SubCell"/>
</dbReference>
<dbReference type="GO" id="GO:0004808">
    <property type="term" value="F:tRNA (5-methylaminomethyl-2-thiouridylate)(34)-methyltransferase activity"/>
    <property type="evidence" value="ECO:0007669"/>
    <property type="project" value="UniProtKB-EC"/>
</dbReference>
<dbReference type="InterPro" id="IPR008471">
    <property type="entry name" value="MnmC-like_methylTransf"/>
</dbReference>
<name>A0A6C0TWL3_9GAMM</name>
<evidence type="ECO:0000313" key="13">
    <source>
        <dbReference type="EMBL" id="QIB64171.1"/>
    </source>
</evidence>
<dbReference type="NCBIfam" id="TIGR03197">
    <property type="entry name" value="MnmC_Cterm"/>
    <property type="match status" value="1"/>
</dbReference>
<proteinExistence type="inferred from homology"/>
<evidence type="ECO:0000256" key="1">
    <source>
        <dbReference type="ARBA" id="ARBA00022490"/>
    </source>
</evidence>
<feature type="domain" description="FAD dependent oxidoreductase" evidence="11">
    <location>
        <begin position="275"/>
        <end position="640"/>
    </location>
</feature>
<dbReference type="PANTHER" id="PTHR13847:SF283">
    <property type="entry name" value="TRNA 5-METHYLAMINOMETHYL-2-THIOURIDINE BIOSYNTHESIS BIFUNCTIONAL PROTEIN MNMC"/>
    <property type="match status" value="1"/>
</dbReference>
<dbReference type="Pfam" id="PF01266">
    <property type="entry name" value="DAO"/>
    <property type="match status" value="1"/>
</dbReference>
<evidence type="ECO:0000313" key="14">
    <source>
        <dbReference type="Proteomes" id="UP000477680"/>
    </source>
</evidence>
<feature type="region of interest" description="tRNA (mnm(5)s(2)U34)-methyltransferase" evidence="10">
    <location>
        <begin position="1"/>
        <end position="249"/>
    </location>
</feature>
<comment type="function">
    <text evidence="10">Catalyzes the last two steps in the biosynthesis of 5-methylaminomethyl-2-thiouridine (mnm(5)s(2)U) at the wobble position (U34) in tRNA. Catalyzes the FAD-dependent demodification of cmnm(5)s(2)U34 to nm(5)s(2)U34, followed by the transfer of a methyl group from S-adenosyl-L-methionine to nm(5)s(2)U34, to form mnm(5)s(2)U34.</text>
</comment>
<reference evidence="13 14" key="1">
    <citation type="submission" date="2020-02" db="EMBL/GenBank/DDBJ databases">
        <title>Genome sequencing for Kineobactrum sp. M2.</title>
        <authorList>
            <person name="Park S.-J."/>
        </authorList>
    </citation>
    <scope>NUCLEOTIDE SEQUENCE [LARGE SCALE GENOMIC DNA]</scope>
    <source>
        <strain evidence="13 14">M2</strain>
    </source>
</reference>
<dbReference type="NCBIfam" id="NF002481">
    <property type="entry name" value="PRK01747.1-2"/>
    <property type="match status" value="1"/>
</dbReference>
<dbReference type="NCBIfam" id="NF033855">
    <property type="entry name" value="tRNA_MNMC2"/>
    <property type="match status" value="1"/>
</dbReference>
<organism evidence="13 14">
    <name type="scientific">Kineobactrum salinum</name>
    <dbReference type="NCBI Taxonomy" id="2708301"/>
    <lineage>
        <taxon>Bacteria</taxon>
        <taxon>Pseudomonadati</taxon>
        <taxon>Pseudomonadota</taxon>
        <taxon>Gammaproteobacteria</taxon>
        <taxon>Cellvibrionales</taxon>
        <taxon>Halieaceae</taxon>
        <taxon>Kineobactrum</taxon>
    </lineage>
</organism>
<dbReference type="Gene3D" id="3.50.50.60">
    <property type="entry name" value="FAD/NAD(P)-binding domain"/>
    <property type="match status" value="1"/>
</dbReference>
<dbReference type="InterPro" id="IPR029063">
    <property type="entry name" value="SAM-dependent_MTases_sf"/>
</dbReference>
<comment type="similarity">
    <text evidence="10">In the N-terminal section; belongs to the methyltransferase superfamily. tRNA (mnm(5)s(2)U34)-methyltransferase family.</text>
</comment>
<dbReference type="HAMAP" id="MF_01102">
    <property type="entry name" value="MnmC"/>
    <property type="match status" value="1"/>
</dbReference>
<keyword evidence="14" id="KW-1185">Reference proteome</keyword>
<keyword evidence="4 10" id="KW-0808">Transferase</keyword>
<dbReference type="Pfam" id="PF05430">
    <property type="entry name" value="Methyltransf_30"/>
    <property type="match status" value="1"/>
</dbReference>
<evidence type="ECO:0000256" key="7">
    <source>
        <dbReference type="ARBA" id="ARBA00022827"/>
    </source>
</evidence>
<comment type="subcellular location">
    <subcellularLocation>
        <location evidence="10">Cytoplasm</location>
    </subcellularLocation>
</comment>
<evidence type="ECO:0000259" key="11">
    <source>
        <dbReference type="Pfam" id="PF01266"/>
    </source>
</evidence>
<dbReference type="InterPro" id="IPR047785">
    <property type="entry name" value="tRNA_MNMC2"/>
</dbReference>
<evidence type="ECO:0000256" key="10">
    <source>
        <dbReference type="HAMAP-Rule" id="MF_01102"/>
    </source>
</evidence>
<evidence type="ECO:0000256" key="4">
    <source>
        <dbReference type="ARBA" id="ARBA00022679"/>
    </source>
</evidence>
<dbReference type="PANTHER" id="PTHR13847">
    <property type="entry name" value="SARCOSINE DEHYDROGENASE-RELATED"/>
    <property type="match status" value="1"/>
</dbReference>
<keyword evidence="1 10" id="KW-0963">Cytoplasm</keyword>
<dbReference type="AlphaFoldDB" id="A0A6C0TWL3"/>
<gene>
    <name evidence="10 13" type="primary">mnmC</name>
    <name evidence="13" type="ORF">G3T16_00830</name>
</gene>
<dbReference type="GO" id="GO:0050660">
    <property type="term" value="F:flavin adenine dinucleotide binding"/>
    <property type="evidence" value="ECO:0007669"/>
    <property type="project" value="UniProtKB-UniRule"/>
</dbReference>
<dbReference type="GO" id="GO:0002098">
    <property type="term" value="P:tRNA wobble uridine modification"/>
    <property type="evidence" value="ECO:0007669"/>
    <property type="project" value="TreeGrafter"/>
</dbReference>
<dbReference type="InterPro" id="IPR017610">
    <property type="entry name" value="tRNA_S-uridine_synth_MnmC_C"/>
</dbReference>
<evidence type="ECO:0000256" key="8">
    <source>
        <dbReference type="ARBA" id="ARBA00023002"/>
    </source>
</evidence>
<sequence length="673" mass="72933">MNRSNEPLQALVPAELDWGDDGNPVSTRFGDIYFSRDNGLAESRHVFLAGNELPRRWREHGSTDFTIAETGFGSGLNFLVTWQAWRAYRQQCHSGARRLHYVSIEKFPLARDDLQRIHTPWPSLAGLCQELLARYPPPLPGPHRLLLEHGELTLDLWWGDIGQVLPDWLYRRRALVDAWYLDGFAPARNAAMWQAGLWPQVAALSRPGATVATFTAAGAVRRNLAAAGFKVLKTAGFGRKREQLCAALEKPVAMPAPAGTAWDIPRSCLPRPQELLVIGGGLAGCHTAAACARRGIRVTLLEREGIASAASGNAQGILYTRLSHRHSPATDFALASYGFAARLYRQMLEHGELQQGQQGELCGCLQQVTDSSELARMRPVLESLASLARVVDPVTASRLVGVNQPCAGYWLPEAGWIQPAALCRALLQHPLITVLAQSGPVQLGREAGSWVASAAGEPLARASHAVVAAGQHSAAFHGLDWLPLRMIRGQTTQLPPDPVRARLRAVLCHSGYIAPANAAGQCVGATFGLDDPDPAPRTADQSHNLQALAKALPDWETQLAELDRGALPARVAWRCASPDYLPLVGPVPDREAFVRDYGALRDNARQAIAVAGSCVPGLYLNTGHGSRGLTSTALAAELLAGQICDEPLPLEPELVRALAPARFLIRDLRRNRL</sequence>
<dbReference type="SUPFAM" id="SSF51905">
    <property type="entry name" value="FAD/NAD(P)-binding domain"/>
    <property type="match status" value="1"/>
</dbReference>
<keyword evidence="5 10" id="KW-0949">S-adenosyl-L-methionine</keyword>
<dbReference type="InterPro" id="IPR006076">
    <property type="entry name" value="FAD-dep_OxRdtase"/>
</dbReference>
<evidence type="ECO:0000256" key="9">
    <source>
        <dbReference type="ARBA" id="ARBA00023268"/>
    </source>
</evidence>
<keyword evidence="8 10" id="KW-0560">Oxidoreductase</keyword>
<comment type="similarity">
    <text evidence="10">In the C-terminal section; belongs to the DAO family.</text>
</comment>
<comment type="cofactor">
    <cofactor evidence="10">
        <name>FAD</name>
        <dbReference type="ChEBI" id="CHEBI:57692"/>
    </cofactor>
</comment>
<dbReference type="InterPro" id="IPR023032">
    <property type="entry name" value="tRNA_MAMT_biosynth_bifunc_MnmC"/>
</dbReference>
<dbReference type="Gene3D" id="3.30.9.10">
    <property type="entry name" value="D-Amino Acid Oxidase, subunit A, domain 2"/>
    <property type="match status" value="1"/>
</dbReference>
<evidence type="ECO:0000256" key="3">
    <source>
        <dbReference type="ARBA" id="ARBA00022630"/>
    </source>
</evidence>
<protein>
    <recommendedName>
        <fullName evidence="10">tRNA 5-methylaminomethyl-2-thiouridine biosynthesis bifunctional protein MnmC</fullName>
        <shortName evidence="10">tRNA mnm(5)s(2)U biosynthesis bifunctional protein</shortName>
    </recommendedName>
    <domain>
        <recommendedName>
            <fullName evidence="10">tRNA (mnm(5)s(2)U34)-methyltransferase</fullName>
            <ecNumber evidence="10">2.1.1.61</ecNumber>
        </recommendedName>
    </domain>
    <domain>
        <recommendedName>
            <fullName evidence="10">FAD-dependent cmnm(5)s(2)U34 oxidoreductase</fullName>
            <ecNumber evidence="10">1.5.-.-</ecNumber>
        </recommendedName>
    </domain>
</protein>
<keyword evidence="3 10" id="KW-0285">Flavoprotein</keyword>
<dbReference type="Gene3D" id="3.40.50.150">
    <property type="entry name" value="Vaccinia Virus protein VP39"/>
    <property type="match status" value="1"/>
</dbReference>
<evidence type="ECO:0000256" key="2">
    <source>
        <dbReference type="ARBA" id="ARBA00022603"/>
    </source>
</evidence>
<dbReference type="EC" id="1.5.-.-" evidence="10"/>
<feature type="region of interest" description="FAD-dependent cmnm(5)s(2)U34 oxidoreductase" evidence="10">
    <location>
        <begin position="278"/>
        <end position="673"/>
    </location>
</feature>
<feature type="domain" description="MnmC-like methyltransferase" evidence="12">
    <location>
        <begin position="124"/>
        <end position="248"/>
    </location>
</feature>
<dbReference type="Proteomes" id="UP000477680">
    <property type="component" value="Chromosome"/>
</dbReference>
<dbReference type="GO" id="GO:0032259">
    <property type="term" value="P:methylation"/>
    <property type="evidence" value="ECO:0007669"/>
    <property type="project" value="UniProtKB-KW"/>
</dbReference>
<evidence type="ECO:0000259" key="12">
    <source>
        <dbReference type="Pfam" id="PF05430"/>
    </source>
</evidence>
<evidence type="ECO:0000256" key="5">
    <source>
        <dbReference type="ARBA" id="ARBA00022691"/>
    </source>
</evidence>
<dbReference type="InterPro" id="IPR036188">
    <property type="entry name" value="FAD/NAD-bd_sf"/>
</dbReference>
<accession>A0A6C0TWL3</accession>
<dbReference type="EC" id="2.1.1.61" evidence="10"/>